<dbReference type="GO" id="GO:0008324">
    <property type="term" value="F:monoatomic cation transmembrane transporter activity"/>
    <property type="evidence" value="ECO:0007669"/>
    <property type="project" value="InterPro"/>
</dbReference>
<evidence type="ECO:0000256" key="1">
    <source>
        <dbReference type="ARBA" id="ARBA00022448"/>
    </source>
</evidence>
<dbReference type="eggNOG" id="COG0569">
    <property type="taxonomic scope" value="Bacteria"/>
</dbReference>
<accession>A0A0H3K0A3</accession>
<evidence type="ECO:0000313" key="6">
    <source>
        <dbReference type="Proteomes" id="UP000001175"/>
    </source>
</evidence>
<keyword evidence="1" id="KW-0813">Transport</keyword>
<gene>
    <name evidence="5" type="ordered locus">syc0286_d</name>
</gene>
<dbReference type="Pfam" id="PF02080">
    <property type="entry name" value="TrkA_C"/>
    <property type="match status" value="1"/>
</dbReference>
<evidence type="ECO:0000259" key="4">
    <source>
        <dbReference type="PROSITE" id="PS51202"/>
    </source>
</evidence>
<sequence>MYVLIGGAGLIGQQLARQVLDQGHTVAVIDQDPQVCKMVRDRLGAMAFEGSAVNTDILLEAGICRADAVAAVLRQDALNLALVTLACHYGVSRIISRISQQDFIEPMRLAGAHHIISTVDLVVSTMVNAIECPQVESMLHFEQGQIEVFKLTLDSQSPVIGRSVAAIAQDRNFPSSSLIIGYQSHPQADLVIPSGNTVLEANATVLLATKPGLVQSLVNFLMPSLFSPLQPAGVLHQ</sequence>
<feature type="domain" description="RCK C-terminal" evidence="4">
    <location>
        <begin position="136"/>
        <end position="223"/>
    </location>
</feature>
<dbReference type="SUPFAM" id="SSF51735">
    <property type="entry name" value="NAD(P)-binding Rossmann-fold domains"/>
    <property type="match status" value="1"/>
</dbReference>
<dbReference type="SUPFAM" id="SSF116726">
    <property type="entry name" value="TrkA C-terminal domain-like"/>
    <property type="match status" value="1"/>
</dbReference>
<dbReference type="Gene3D" id="3.40.50.720">
    <property type="entry name" value="NAD(P)-binding Rossmann-like Domain"/>
    <property type="match status" value="1"/>
</dbReference>
<dbReference type="Proteomes" id="UP000001175">
    <property type="component" value="Chromosome"/>
</dbReference>
<dbReference type="Pfam" id="PF02254">
    <property type="entry name" value="TrkA_N"/>
    <property type="match status" value="1"/>
</dbReference>
<dbReference type="RefSeq" id="WP_011242600.1">
    <property type="nucleotide sequence ID" value="NC_006576.1"/>
</dbReference>
<evidence type="ECO:0000313" key="5">
    <source>
        <dbReference type="EMBL" id="BAD78476.1"/>
    </source>
</evidence>
<reference evidence="5 6" key="1">
    <citation type="journal article" date="2007" name="Photosyn. Res.">
        <title>Complete nucleotide sequence of the freshwater unicellular cyanobacterium Synechococcus elongatus PCC 6301 chromosome: gene content and organization.</title>
        <authorList>
            <person name="Sugita C."/>
            <person name="Ogata K."/>
            <person name="Shikata M."/>
            <person name="Jikuya H."/>
            <person name="Takano J."/>
            <person name="Furumichi M."/>
            <person name="Kanehisa M."/>
            <person name="Omata T."/>
            <person name="Sugiura M."/>
            <person name="Sugita M."/>
        </authorList>
    </citation>
    <scope>NUCLEOTIDE SEQUENCE [LARGE SCALE GENOMIC DNA]</scope>
    <source>
        <strain evidence="6">ATCC 27144 / PCC 6301 / SAUG 1402/1</strain>
    </source>
</reference>
<dbReference type="InterPro" id="IPR036291">
    <property type="entry name" value="NAD(P)-bd_dom_sf"/>
</dbReference>
<dbReference type="PANTHER" id="PTHR43833">
    <property type="entry name" value="POTASSIUM CHANNEL PROTEIN 2-RELATED-RELATED"/>
    <property type="match status" value="1"/>
</dbReference>
<dbReference type="InterPro" id="IPR006037">
    <property type="entry name" value="RCK_C"/>
</dbReference>
<dbReference type="InterPro" id="IPR003148">
    <property type="entry name" value="RCK_N"/>
</dbReference>
<evidence type="ECO:0000259" key="3">
    <source>
        <dbReference type="PROSITE" id="PS51201"/>
    </source>
</evidence>
<dbReference type="KEGG" id="syc:syc0286_d"/>
<proteinExistence type="predicted"/>
<evidence type="ECO:0008006" key="7">
    <source>
        <dbReference type="Google" id="ProtNLM"/>
    </source>
</evidence>
<organism evidence="5 6">
    <name type="scientific">Synechococcus sp. (strain ATCC 27144 / PCC 6301 / SAUG 1402/1)</name>
    <name type="common">Anacystis nidulans</name>
    <dbReference type="NCBI Taxonomy" id="269084"/>
    <lineage>
        <taxon>Bacteria</taxon>
        <taxon>Bacillati</taxon>
        <taxon>Cyanobacteriota</taxon>
        <taxon>Cyanophyceae</taxon>
        <taxon>Synechococcales</taxon>
        <taxon>Synechococcaceae</taxon>
        <taxon>Synechococcus</taxon>
    </lineage>
</organism>
<dbReference type="PANTHER" id="PTHR43833:SF5">
    <property type="entry name" value="TRK SYSTEM POTASSIUM UPTAKE PROTEIN TRKA"/>
    <property type="match status" value="1"/>
</dbReference>
<keyword evidence="2" id="KW-0406">Ion transport</keyword>
<dbReference type="PROSITE" id="PS51202">
    <property type="entry name" value="RCK_C"/>
    <property type="match status" value="1"/>
</dbReference>
<dbReference type="InterPro" id="IPR050721">
    <property type="entry name" value="Trk_Ktr_HKT_K-transport"/>
</dbReference>
<protein>
    <recommendedName>
        <fullName evidence="7">Trk system potassium uptake protein TrkA</fullName>
    </recommendedName>
</protein>
<evidence type="ECO:0000256" key="2">
    <source>
        <dbReference type="ARBA" id="ARBA00023065"/>
    </source>
</evidence>
<dbReference type="GO" id="GO:0006813">
    <property type="term" value="P:potassium ion transport"/>
    <property type="evidence" value="ECO:0007669"/>
    <property type="project" value="InterPro"/>
</dbReference>
<dbReference type="AlphaFoldDB" id="A0A0H3K0A3"/>
<dbReference type="Gene3D" id="3.30.70.1450">
    <property type="entry name" value="Regulator of K+ conductance, C-terminal domain"/>
    <property type="match status" value="1"/>
</dbReference>
<dbReference type="InterPro" id="IPR036721">
    <property type="entry name" value="RCK_C_sf"/>
</dbReference>
<dbReference type="EMBL" id="AP008231">
    <property type="protein sequence ID" value="BAD78476.1"/>
    <property type="molecule type" value="Genomic_DNA"/>
</dbReference>
<name>A0A0H3K0A3_SYNP6</name>
<feature type="domain" description="RCK N-terminal" evidence="3">
    <location>
        <begin position="1"/>
        <end position="123"/>
    </location>
</feature>
<dbReference type="PROSITE" id="PS51201">
    <property type="entry name" value="RCK_N"/>
    <property type="match status" value="1"/>
</dbReference>